<dbReference type="GO" id="GO:0098797">
    <property type="term" value="C:plasma membrane protein complex"/>
    <property type="evidence" value="ECO:0007669"/>
    <property type="project" value="TreeGrafter"/>
</dbReference>
<accession>A0A8J6A2U1</accession>
<keyword evidence="13" id="KW-1185">Reference proteome</keyword>
<feature type="region of interest" description="Disordered" evidence="10">
    <location>
        <begin position="192"/>
        <end position="211"/>
    </location>
</feature>
<organism evidence="12 13">
    <name type="scientific">Galemys pyrenaicus</name>
    <name type="common">Iberian desman</name>
    <name type="synonym">Pyrenean desman</name>
    <dbReference type="NCBI Taxonomy" id="202257"/>
    <lineage>
        <taxon>Eukaryota</taxon>
        <taxon>Metazoa</taxon>
        <taxon>Chordata</taxon>
        <taxon>Craniata</taxon>
        <taxon>Vertebrata</taxon>
        <taxon>Euteleostomi</taxon>
        <taxon>Mammalia</taxon>
        <taxon>Eutheria</taxon>
        <taxon>Laurasiatheria</taxon>
        <taxon>Eulipotyphla</taxon>
        <taxon>Talpidae</taxon>
        <taxon>Galemys</taxon>
    </lineage>
</organism>
<dbReference type="Pfam" id="PF02878">
    <property type="entry name" value="PGM_PMM_I"/>
    <property type="match status" value="1"/>
</dbReference>
<gene>
    <name evidence="12" type="ORF">J0S82_016451</name>
</gene>
<dbReference type="Proteomes" id="UP000700334">
    <property type="component" value="Unassembled WGS sequence"/>
</dbReference>
<dbReference type="SMART" id="SM00054">
    <property type="entry name" value="EFh"/>
    <property type="match status" value="3"/>
</dbReference>
<dbReference type="PROSITE" id="PS50222">
    <property type="entry name" value="EF_HAND_2"/>
    <property type="match status" value="2"/>
</dbReference>
<feature type="region of interest" description="Disordered" evidence="10">
    <location>
        <begin position="660"/>
        <end position="679"/>
    </location>
</feature>
<dbReference type="InterPro" id="IPR016055">
    <property type="entry name" value="A-D-PHexomutase_a/b/a-I/II/III"/>
</dbReference>
<dbReference type="FunFam" id="1.10.238.10:FF:000193">
    <property type="entry name" value="EF-hand calcium-binding domain-containing protein 7"/>
    <property type="match status" value="1"/>
</dbReference>
<dbReference type="Gene3D" id="1.10.238.10">
    <property type="entry name" value="EF-hand"/>
    <property type="match status" value="2"/>
</dbReference>
<dbReference type="PANTHER" id="PTHR46819:SF1">
    <property type="entry name" value="EF-HAND CALCIUM-BINDING DOMAIN-CONTAINING PROTEIN 7"/>
    <property type="match status" value="1"/>
</dbReference>
<dbReference type="OrthoDB" id="26525at2759"/>
<sequence>MAISPGSDTSFNQKSTLSESARTKKLPLSEEEIFYLNCRAAYLTVFKSSLENIISKDQLYLALQHAGRNPSQKTINKYWTPQTAKLNFDDFCIILRKEKPISKAELLKSFKQLDVNDDGSILHTDLYKLLTKRGEKMTQEEVNAIINLADVNADGKFDYMKFCKLYMTTNEQCLKTTLEKLEVDSKLKRQQFGSHIEGSPERDSSPVLKPSPRIIRKTDQEAFSNKGKPSPWLSIDTALYVLKENESQANLQLICFTELRNREVFGWIGELGPGIYWLIPSTTGCWLRKEIKPITEEAQLVYRDETGELFLTKEFRSTLSDIFEVIDLDGNGLLSLEEYNFFELRTSGEKCDEDAWAVCRGQTHQNFRSPLGTLRRLCRLEAPVPHETPAVGRAFLPPASPKNFDTKKNELTRQGFMDLNLMEANDREGDPRDLWVTLQSMGYNKALELTEACPFVIDIYADKCKPRIKAVHMEACSGQLEKAICKSVLNRGDAKVMDGYENIIVHTYKCDTWITSVIENKSDNKVIIHINNELSKNCINNRGLNIFAVEVAPKSTMVCQHVMPLNERQEWVYYCVFELVLFTGPCRFSSSVTMFLPLFTLATIQQAAKNEATDIELGIDSDRMPVLTGIHDSTTERMTDPGLTADGKFPYPGRSFCKSAKTEPHNEEGRARPRAGVAPAYPTPRTFTPEQLQPQLRLPPVATMVKIVTVKTQAYPDQKPGTSGLRKRVKVFQSNTNYAENFIQSIISTVEPAQRQEATLVVGGDGRFYMKEAIQLIIRIAAANGVRDPRVLGGCDRAWGRALRAAGVASQAPASLGRATSVRAAPVSTLSCSFRLWRGPAEVAANAKVAAGCSLSSAGPGRRGRETELDLGRLHLLPPAPLCSPTPPPLRHLTFTLTFSATAGQPLPYLEPLASCAVASYSGPGLARPAGSEPDPPVGPGGGS</sequence>
<dbReference type="AlphaFoldDB" id="A0A8J6A2U1"/>
<dbReference type="InterPro" id="IPR011992">
    <property type="entry name" value="EF-hand-dom_pair"/>
</dbReference>
<dbReference type="GO" id="GO:0005975">
    <property type="term" value="P:carbohydrate metabolic process"/>
    <property type="evidence" value="ECO:0007669"/>
    <property type="project" value="InterPro"/>
</dbReference>
<dbReference type="InterPro" id="IPR002048">
    <property type="entry name" value="EF_hand_dom"/>
</dbReference>
<keyword evidence="4" id="KW-0479">Metal-binding</keyword>
<dbReference type="InterPro" id="IPR018247">
    <property type="entry name" value="EF_Hand_1_Ca_BS"/>
</dbReference>
<dbReference type="GO" id="GO:0016868">
    <property type="term" value="F:intramolecular phosphotransferase activity"/>
    <property type="evidence" value="ECO:0007669"/>
    <property type="project" value="InterPro"/>
</dbReference>
<feature type="non-terminal residue" evidence="12">
    <location>
        <position position="1"/>
    </location>
</feature>
<dbReference type="CDD" id="cd00051">
    <property type="entry name" value="EFh"/>
    <property type="match status" value="1"/>
</dbReference>
<evidence type="ECO:0000256" key="5">
    <source>
        <dbReference type="ARBA" id="ARBA00022737"/>
    </source>
</evidence>
<feature type="domain" description="EF-hand" evidence="11">
    <location>
        <begin position="137"/>
        <end position="172"/>
    </location>
</feature>
<keyword evidence="6" id="KW-0106">Calcium</keyword>
<feature type="compositionally biased region" description="Basic and acidic residues" evidence="10">
    <location>
        <begin position="660"/>
        <end position="671"/>
    </location>
</feature>
<comment type="caution">
    <text evidence="12">The sequence shown here is derived from an EMBL/GenBank/DDBJ whole genome shotgun (WGS) entry which is preliminary data.</text>
</comment>
<feature type="domain" description="EF-hand" evidence="11">
    <location>
        <begin position="101"/>
        <end position="136"/>
    </location>
</feature>
<dbReference type="Pfam" id="PF13499">
    <property type="entry name" value="EF-hand_7"/>
    <property type="match status" value="1"/>
</dbReference>
<keyword evidence="8" id="KW-0966">Cell projection</keyword>
<protein>
    <recommendedName>
        <fullName evidence="9">EF-hand calcium-binding domain-containing protein 7</fullName>
    </recommendedName>
</protein>
<feature type="compositionally biased region" description="Pro residues" evidence="10">
    <location>
        <begin position="934"/>
        <end position="944"/>
    </location>
</feature>
<dbReference type="InterPro" id="IPR005844">
    <property type="entry name" value="A-D-PHexomutase_a/b/a-I"/>
</dbReference>
<keyword evidence="5" id="KW-0677">Repeat</keyword>
<evidence type="ECO:0000256" key="7">
    <source>
        <dbReference type="ARBA" id="ARBA00023136"/>
    </source>
</evidence>
<dbReference type="EMBL" id="JAGFMF010011749">
    <property type="protein sequence ID" value="KAG8514226.1"/>
    <property type="molecule type" value="Genomic_DNA"/>
</dbReference>
<dbReference type="Gene3D" id="3.40.120.10">
    <property type="entry name" value="Alpha-D-Glucose-1,6-Bisphosphate, subunit A, domain 3"/>
    <property type="match status" value="1"/>
</dbReference>
<evidence type="ECO:0000256" key="1">
    <source>
        <dbReference type="ARBA" id="ARBA00004522"/>
    </source>
</evidence>
<evidence type="ECO:0000256" key="4">
    <source>
        <dbReference type="ARBA" id="ARBA00022723"/>
    </source>
</evidence>
<dbReference type="SUPFAM" id="SSF47473">
    <property type="entry name" value="EF-hand"/>
    <property type="match status" value="1"/>
</dbReference>
<dbReference type="PANTHER" id="PTHR46819">
    <property type="entry name" value="EF-HAND CALCIUM-BINDING DOMAIN-CONTAINING PROTEIN 7"/>
    <property type="match status" value="1"/>
</dbReference>
<comment type="subcellular location">
    <subcellularLocation>
        <location evidence="1">Cell projection</location>
        <location evidence="1">Cilium membrane</location>
        <topology evidence="1">Peripheral membrane protein</topology>
        <orientation evidence="1">Cytoplasmic side</orientation>
    </subcellularLocation>
</comment>
<evidence type="ECO:0000259" key="11">
    <source>
        <dbReference type="PROSITE" id="PS50222"/>
    </source>
</evidence>
<keyword evidence="3" id="KW-1003">Cell membrane</keyword>
<evidence type="ECO:0000313" key="13">
    <source>
        <dbReference type="Proteomes" id="UP000700334"/>
    </source>
</evidence>
<dbReference type="InterPro" id="IPR052266">
    <property type="entry name" value="Miro-EF-hand_domain"/>
</dbReference>
<comment type="similarity">
    <text evidence="2">Belongs to the phosphohexose mutase family.</text>
</comment>
<name>A0A8J6A2U1_GALPY</name>
<evidence type="ECO:0000256" key="3">
    <source>
        <dbReference type="ARBA" id="ARBA00022475"/>
    </source>
</evidence>
<evidence type="ECO:0000256" key="2">
    <source>
        <dbReference type="ARBA" id="ARBA00010231"/>
    </source>
</evidence>
<dbReference type="PROSITE" id="PS00018">
    <property type="entry name" value="EF_HAND_1"/>
    <property type="match status" value="1"/>
</dbReference>
<dbReference type="SUPFAM" id="SSF53738">
    <property type="entry name" value="Phosphoglucomutase, first 3 domains"/>
    <property type="match status" value="1"/>
</dbReference>
<keyword evidence="7" id="KW-0472">Membrane</keyword>
<evidence type="ECO:0000256" key="9">
    <source>
        <dbReference type="ARBA" id="ARBA00069151"/>
    </source>
</evidence>
<feature type="region of interest" description="Disordered" evidence="10">
    <location>
        <begin position="923"/>
        <end position="944"/>
    </location>
</feature>
<evidence type="ECO:0000256" key="8">
    <source>
        <dbReference type="ARBA" id="ARBA00023273"/>
    </source>
</evidence>
<dbReference type="GO" id="GO:0005509">
    <property type="term" value="F:calcium ion binding"/>
    <property type="evidence" value="ECO:0007669"/>
    <property type="project" value="InterPro"/>
</dbReference>
<dbReference type="GO" id="GO:1903569">
    <property type="term" value="P:positive regulation of protein localization to ciliary membrane"/>
    <property type="evidence" value="ECO:0007669"/>
    <property type="project" value="TreeGrafter"/>
</dbReference>
<evidence type="ECO:0000313" key="12">
    <source>
        <dbReference type="EMBL" id="KAG8514226.1"/>
    </source>
</evidence>
<evidence type="ECO:0000256" key="6">
    <source>
        <dbReference type="ARBA" id="ARBA00022837"/>
    </source>
</evidence>
<reference evidence="12" key="1">
    <citation type="journal article" date="2021" name="Evol. Appl.">
        <title>The genome of the Pyrenean desman and the effects of bottlenecks and inbreeding on the genomic landscape of an endangered species.</title>
        <authorList>
            <person name="Escoda L."/>
            <person name="Castresana J."/>
        </authorList>
    </citation>
    <scope>NUCLEOTIDE SEQUENCE</scope>
    <source>
        <strain evidence="12">IBE-C5619</strain>
    </source>
</reference>
<evidence type="ECO:0000256" key="10">
    <source>
        <dbReference type="SAM" id="MobiDB-lite"/>
    </source>
</evidence>
<dbReference type="GO" id="GO:0060170">
    <property type="term" value="C:ciliary membrane"/>
    <property type="evidence" value="ECO:0007669"/>
    <property type="project" value="UniProtKB-SubCell"/>
</dbReference>
<proteinExistence type="inferred from homology"/>